<proteinExistence type="predicted"/>
<organism evidence="3 4">
    <name type="scientific">Hibiscus sabdariffa</name>
    <name type="common">roselle</name>
    <dbReference type="NCBI Taxonomy" id="183260"/>
    <lineage>
        <taxon>Eukaryota</taxon>
        <taxon>Viridiplantae</taxon>
        <taxon>Streptophyta</taxon>
        <taxon>Embryophyta</taxon>
        <taxon>Tracheophyta</taxon>
        <taxon>Spermatophyta</taxon>
        <taxon>Magnoliopsida</taxon>
        <taxon>eudicotyledons</taxon>
        <taxon>Gunneridae</taxon>
        <taxon>Pentapetalae</taxon>
        <taxon>rosids</taxon>
        <taxon>malvids</taxon>
        <taxon>Malvales</taxon>
        <taxon>Malvaceae</taxon>
        <taxon>Malvoideae</taxon>
        <taxon>Hibiscus</taxon>
    </lineage>
</organism>
<feature type="transmembrane region" description="Helical" evidence="1">
    <location>
        <begin position="137"/>
        <end position="155"/>
    </location>
</feature>
<reference evidence="3 4" key="1">
    <citation type="journal article" date="2024" name="G3 (Bethesda)">
        <title>Genome assembly of Hibiscus sabdariffa L. provides insights into metabolisms of medicinal natural products.</title>
        <authorList>
            <person name="Kim T."/>
        </authorList>
    </citation>
    <scope>NUCLEOTIDE SEQUENCE [LARGE SCALE GENOMIC DNA]</scope>
    <source>
        <strain evidence="3">TK-2024</strain>
        <tissue evidence="3">Old leaves</tissue>
    </source>
</reference>
<evidence type="ECO:0000313" key="3">
    <source>
        <dbReference type="EMBL" id="KAK9042566.1"/>
    </source>
</evidence>
<keyword evidence="4" id="KW-1185">Reference proteome</keyword>
<keyword evidence="1" id="KW-0812">Transmembrane</keyword>
<feature type="domain" description="Endonuclease/exonuclease/phosphatase" evidence="2">
    <location>
        <begin position="87"/>
        <end position="306"/>
    </location>
</feature>
<comment type="caution">
    <text evidence="3">The sequence shown here is derived from an EMBL/GenBank/DDBJ whole genome shotgun (WGS) entry which is preliminary data.</text>
</comment>
<dbReference type="Pfam" id="PF03372">
    <property type="entry name" value="Exo_endo_phos"/>
    <property type="match status" value="1"/>
</dbReference>
<dbReference type="InterPro" id="IPR036691">
    <property type="entry name" value="Endo/exonu/phosph_ase_sf"/>
</dbReference>
<feature type="transmembrane region" description="Helical" evidence="1">
    <location>
        <begin position="68"/>
        <end position="90"/>
    </location>
</feature>
<dbReference type="EMBL" id="JBBPBN010000004">
    <property type="protein sequence ID" value="KAK9042566.1"/>
    <property type="molecule type" value="Genomic_DNA"/>
</dbReference>
<sequence length="415" mass="47827">MGPEDKIWRKVKKQERGVDFLCNQGTDKGRRFFEGVMNVRAHWVPGSKILLYFLGCEGGSEVLAQVLFLFHLFLVLVRFVGVMAILAWNVRGLGNKDTNRALRKSIQKFQPDIILLSETKQKKGFLEKVKTKMKMAYSFYVEPCGIVGGLALWWSNDTQITILRSGKHFIDAKISIKGESEWFGSFIYGPPYKEEKREFWEMMTQMRDASEECWLVIGDTNVVASQEEKLGGIPFNPNGARVYFDFIDGKGLIELPISGGSFTWSNQRSEEEAILEKLDRALCSVEWSVRFPKAVGLLDVAIRSDHAPVIIYPHGLSKKYKRDFKFESKWLLEEECKSTVQASWTPYTQPRPFHRFGCKLRRTKYSLIKWSKLKTRTHNIRKQELLEKIKAYQGTQMSKAELADSKACKKELDSM</sequence>
<protein>
    <recommendedName>
        <fullName evidence="2">Endonuclease/exonuclease/phosphatase domain-containing protein</fullName>
    </recommendedName>
</protein>
<keyword evidence="1" id="KW-0472">Membrane</keyword>
<gene>
    <name evidence="3" type="ORF">V6N11_017635</name>
</gene>
<dbReference type="PANTHER" id="PTHR33710">
    <property type="entry name" value="BNAC02G09200D PROTEIN"/>
    <property type="match status" value="1"/>
</dbReference>
<accession>A0ABR2TYL5</accession>
<dbReference type="SUPFAM" id="SSF56219">
    <property type="entry name" value="DNase I-like"/>
    <property type="match status" value="1"/>
</dbReference>
<keyword evidence="1" id="KW-1133">Transmembrane helix</keyword>
<dbReference type="PANTHER" id="PTHR33710:SF79">
    <property type="entry name" value="OS06G0205337 PROTEIN"/>
    <property type="match status" value="1"/>
</dbReference>
<evidence type="ECO:0000313" key="4">
    <source>
        <dbReference type="Proteomes" id="UP001396334"/>
    </source>
</evidence>
<evidence type="ECO:0000259" key="2">
    <source>
        <dbReference type="Pfam" id="PF03372"/>
    </source>
</evidence>
<evidence type="ECO:0000256" key="1">
    <source>
        <dbReference type="SAM" id="Phobius"/>
    </source>
</evidence>
<name>A0ABR2TYL5_9ROSI</name>
<dbReference type="InterPro" id="IPR005135">
    <property type="entry name" value="Endo/exonuclease/phosphatase"/>
</dbReference>
<dbReference type="Gene3D" id="3.60.10.10">
    <property type="entry name" value="Endonuclease/exonuclease/phosphatase"/>
    <property type="match status" value="1"/>
</dbReference>
<dbReference type="Proteomes" id="UP001396334">
    <property type="component" value="Unassembled WGS sequence"/>
</dbReference>